<dbReference type="EMBL" id="AF222753">
    <property type="protein sequence ID" value="AAK00169.1"/>
    <property type="molecule type" value="Genomic_DNA"/>
</dbReference>
<reference evidence="1" key="1">
    <citation type="submission" date="2000-01" db="EMBL/GenBank/DDBJ databases">
        <title>Molecular characterization of nodulation functions, SSU rRNA and dnaK genes in the lupin Bradyrhizobium reveals distinct phylogenetic pathways of the symbiotic and housekeeping loci in the Bradyrhizobium genus.</title>
        <authorList>
            <person name="Stepkowski T."/>
            <person name="Swiderska A."/>
            <person name="Miedzinska K."/>
            <person name="Czaplinska M."/>
            <person name="Biesiadka J."/>
            <person name="Swiderski M."/>
            <person name="Legocki A."/>
        </authorList>
    </citation>
    <scope>NUCLEOTIDE SEQUENCE</scope>
    <source>
        <strain evidence="1">WM9</strain>
    </source>
</reference>
<name>Q9AQ11_BRASW</name>
<sequence length="113" mass="12217">MTYRGIPIASTWRAALARSISRSSPCRAAYSTHLVAPFHSRSVRPMRNSATPQATTLSPRIARGFRKLESQSCWASGIRPENPTDIAAIAENKPDTSGAYGLVDSALMADSRP</sequence>
<organism evidence="1">
    <name type="scientific">Bradyrhizobium sp. (strain WM9)</name>
    <dbReference type="NCBI Taxonomy" id="133505"/>
    <lineage>
        <taxon>Bacteria</taxon>
        <taxon>Pseudomonadati</taxon>
        <taxon>Pseudomonadota</taxon>
        <taxon>Alphaproteobacteria</taxon>
        <taxon>Hyphomicrobiales</taxon>
        <taxon>Nitrobacteraceae</taxon>
        <taxon>Bradyrhizobium</taxon>
    </lineage>
</organism>
<accession>Q9AQ11</accession>
<proteinExistence type="predicted"/>
<evidence type="ECO:0000313" key="1">
    <source>
        <dbReference type="EMBL" id="AAK00169.1"/>
    </source>
</evidence>
<protein>
    <submittedName>
        <fullName evidence="1">Uncharacterized protein</fullName>
    </submittedName>
</protein>
<dbReference type="AlphaFoldDB" id="Q9AQ11"/>